<evidence type="ECO:0000313" key="3">
    <source>
        <dbReference type="Proteomes" id="UP000040841"/>
    </source>
</evidence>
<proteinExistence type="predicted"/>
<gene>
    <name evidence="2" type="ORF">ERS008502_00025</name>
</gene>
<dbReference type="Proteomes" id="UP000040841">
    <property type="component" value="Unassembled WGS sequence"/>
</dbReference>
<dbReference type="GO" id="GO:0050135">
    <property type="term" value="F:NADP+ nucleosidase activity"/>
    <property type="evidence" value="ECO:0007669"/>
    <property type="project" value="InterPro"/>
</dbReference>
<sequence>MDKNKLIDDITKLQERLAIEVRNAYNQKGTEFGRQRFDAFKRVVVDYVNKNIPSEISRLNESFISFSYLYNKYSSDGDNFWRNYGESIYAYLDSLIIDIENGEIHLRERVDKSSKESTKSKKIAVVERTKVFIVHGHDGEAKSRTARFIEKLGFEAIILHEQLSRGKTIIEKIEHYSNVGFAIVLYTPDDLGNDVKSASNGNLNNRARQNVIFEHGYLIAKIGRENVIPLIQDNIEIPNDISGIVYMTDANWQLDIAREMKSSGYEIDFNKILGG</sequence>
<dbReference type="EMBL" id="CQBM01000001">
    <property type="protein sequence ID" value="CNH28758.1"/>
    <property type="molecule type" value="Genomic_DNA"/>
</dbReference>
<dbReference type="PIRSF" id="PIRSF032620">
    <property type="entry name" value="UCP032620"/>
    <property type="match status" value="1"/>
</dbReference>
<reference evidence="2 3" key="1">
    <citation type="submission" date="2015-03" db="EMBL/GenBank/DDBJ databases">
        <authorList>
            <consortium name="Pathogen Informatics"/>
            <person name="Murphy D."/>
        </authorList>
    </citation>
    <scope>NUCLEOTIDE SEQUENCE [LARGE SCALE GENOMIC DNA]</scope>
    <source>
        <strain evidence="2 3">FE82747</strain>
    </source>
</reference>
<name>A0AA36LI22_YERMO</name>
<dbReference type="InterPro" id="IPR014571">
    <property type="entry name" value="UCP032620"/>
</dbReference>
<evidence type="ECO:0000313" key="2">
    <source>
        <dbReference type="EMBL" id="CNH28758.1"/>
    </source>
</evidence>
<dbReference type="RefSeq" id="WP_049646837.1">
    <property type="nucleotide sequence ID" value="NZ_CABHYS010000038.1"/>
</dbReference>
<feature type="domain" description="CD-NTase-associated protein 12/Pycsar effector protein TIR" evidence="1">
    <location>
        <begin position="130"/>
        <end position="248"/>
    </location>
</feature>
<dbReference type="AlphaFoldDB" id="A0AA36LI22"/>
<organism evidence="2 3">
    <name type="scientific">Yersinia mollaretii</name>
    <dbReference type="NCBI Taxonomy" id="33060"/>
    <lineage>
        <taxon>Bacteria</taxon>
        <taxon>Pseudomonadati</taxon>
        <taxon>Pseudomonadota</taxon>
        <taxon>Gammaproteobacteria</taxon>
        <taxon>Enterobacterales</taxon>
        <taxon>Yersiniaceae</taxon>
        <taxon>Yersinia</taxon>
    </lineage>
</organism>
<comment type="caution">
    <text evidence="2">The sequence shown here is derived from an EMBL/GenBank/DDBJ whole genome shotgun (WGS) entry which is preliminary data.</text>
</comment>
<evidence type="ECO:0000259" key="1">
    <source>
        <dbReference type="Pfam" id="PF10137"/>
    </source>
</evidence>
<dbReference type="Pfam" id="PF10137">
    <property type="entry name" value="CAP12-PCTIR_TIR"/>
    <property type="match status" value="1"/>
</dbReference>
<dbReference type="InterPro" id="IPR019302">
    <property type="entry name" value="CAP12/PCTIR_TIR_dom"/>
</dbReference>
<protein>
    <submittedName>
        <fullName evidence="2">Predicted nucleotide-binding protein containing TIR-like domain</fullName>
    </submittedName>
</protein>
<accession>A0AA36LI22</accession>